<gene>
    <name evidence="3" type="ORF">A2311_02330</name>
</gene>
<name>A0A1F4TUS1_UNCSA</name>
<keyword evidence="1 2" id="KW-0732">Signal</keyword>
<dbReference type="SUPFAM" id="SSF49452">
    <property type="entry name" value="Starch-binding domain-like"/>
    <property type="match status" value="1"/>
</dbReference>
<sequence length="490" mass="51707">MKYLVLFFAALLVIFTAGCSTTGSAPGAYTLSGTIYSYDYRSSASYSDNSKLNTIIVAGATIEAIGPSGTKTALTDSSGAFSISGLQTGTYRLIITKSGFVRYAETVTISAAELGTATSRYYSAHLDPRPSVDYCSVSPEAIVPTSTTTFEIRFSKPMDTTTIVPLLYLAGLRASGVNASNVEESVTWTWDSTNTALTVTAPNALRPDAIYYLGIIHPSRGSGYFIKGADGNYAYFFYSSYFVNSGTSSPLGGTYMFLPFKTAASTSEAPGQPPILYVRDSSGSSELDYGDFHYYYNGGVYLSWEAVAGANGYYIYAQINGGKSQLVKSSLNPLAQITVNDLDNAIEDFERLGGSSATYPVAPGLPWPYLGAGVTLEVRAYNANGQGASSPSALARDAKAPVIAYVTEISSSEKKLYYLEPLEPAIAENIANYSVAGQVVSSAVLSNSFSSPSSTYITLTLVPGATSGTIETSGLTDISGNVKASDSIAF</sequence>
<feature type="signal peptide" evidence="2">
    <location>
        <begin position="1"/>
        <end position="19"/>
    </location>
</feature>
<proteinExistence type="predicted"/>
<feature type="chain" id="PRO_5009514687" description="SbsA Ig-like domain-containing protein" evidence="2">
    <location>
        <begin position="20"/>
        <end position="490"/>
    </location>
</feature>
<dbReference type="AlphaFoldDB" id="A0A1F4TUS1"/>
<reference evidence="3 4" key="1">
    <citation type="journal article" date="2016" name="Nat. Commun.">
        <title>Thousands of microbial genomes shed light on interconnected biogeochemical processes in an aquifer system.</title>
        <authorList>
            <person name="Anantharaman K."/>
            <person name="Brown C.T."/>
            <person name="Hug L.A."/>
            <person name="Sharon I."/>
            <person name="Castelle C.J."/>
            <person name="Probst A.J."/>
            <person name="Thomas B.C."/>
            <person name="Singh A."/>
            <person name="Wilkins M.J."/>
            <person name="Karaoz U."/>
            <person name="Brodie E.L."/>
            <person name="Williams K.H."/>
            <person name="Hubbard S.S."/>
            <person name="Banfield J.F."/>
        </authorList>
    </citation>
    <scope>NUCLEOTIDE SEQUENCE [LARGE SCALE GENOMIC DNA]</scope>
</reference>
<dbReference type="Gene3D" id="2.60.40.1120">
    <property type="entry name" value="Carboxypeptidase-like, regulatory domain"/>
    <property type="match status" value="1"/>
</dbReference>
<accession>A0A1F4TUS1</accession>
<dbReference type="EMBL" id="MEUF01000015">
    <property type="protein sequence ID" value="OGC36359.1"/>
    <property type="molecule type" value="Genomic_DNA"/>
</dbReference>
<dbReference type="PROSITE" id="PS51257">
    <property type="entry name" value="PROKAR_LIPOPROTEIN"/>
    <property type="match status" value="1"/>
</dbReference>
<comment type="caution">
    <text evidence="3">The sequence shown here is derived from an EMBL/GenBank/DDBJ whole genome shotgun (WGS) entry which is preliminary data.</text>
</comment>
<dbReference type="GO" id="GO:0030246">
    <property type="term" value="F:carbohydrate binding"/>
    <property type="evidence" value="ECO:0007669"/>
    <property type="project" value="InterPro"/>
</dbReference>
<evidence type="ECO:0000313" key="3">
    <source>
        <dbReference type="EMBL" id="OGC36359.1"/>
    </source>
</evidence>
<organism evidence="3 4">
    <name type="scientific">candidate division WOR-1 bacterium RIFOXYB2_FULL_48_7</name>
    <dbReference type="NCBI Taxonomy" id="1802583"/>
    <lineage>
        <taxon>Bacteria</taxon>
        <taxon>Bacillati</taxon>
        <taxon>Saganbacteria</taxon>
    </lineage>
</organism>
<evidence type="ECO:0000256" key="1">
    <source>
        <dbReference type="ARBA" id="ARBA00022729"/>
    </source>
</evidence>
<evidence type="ECO:0000313" key="4">
    <source>
        <dbReference type="Proteomes" id="UP000178951"/>
    </source>
</evidence>
<evidence type="ECO:0008006" key="5">
    <source>
        <dbReference type="Google" id="ProtNLM"/>
    </source>
</evidence>
<dbReference type="Gene3D" id="2.60.40.1220">
    <property type="match status" value="1"/>
</dbReference>
<protein>
    <recommendedName>
        <fullName evidence="5">SbsA Ig-like domain-containing protein</fullName>
    </recommendedName>
</protein>
<dbReference type="InterPro" id="IPR013783">
    <property type="entry name" value="Ig-like_fold"/>
</dbReference>
<dbReference type="Gene3D" id="2.60.40.10">
    <property type="entry name" value="Immunoglobulins"/>
    <property type="match status" value="1"/>
</dbReference>
<evidence type="ECO:0000256" key="2">
    <source>
        <dbReference type="SAM" id="SignalP"/>
    </source>
</evidence>
<dbReference type="InterPro" id="IPR014755">
    <property type="entry name" value="Cu-Rt/internalin_Ig-like"/>
</dbReference>
<dbReference type="Proteomes" id="UP000178951">
    <property type="component" value="Unassembled WGS sequence"/>
</dbReference>
<dbReference type="Pfam" id="PF13620">
    <property type="entry name" value="CarboxypepD_reg"/>
    <property type="match status" value="1"/>
</dbReference>
<dbReference type="InterPro" id="IPR013784">
    <property type="entry name" value="Carb-bd-like_fold"/>
</dbReference>
<dbReference type="STRING" id="1802583.A2311_02330"/>